<dbReference type="Proteomes" id="UP000295132">
    <property type="component" value="Unassembled WGS sequence"/>
</dbReference>
<protein>
    <submittedName>
        <fullName evidence="2">Uncharacterized protein</fullName>
    </submittedName>
</protein>
<evidence type="ECO:0000313" key="4">
    <source>
        <dbReference type="Proteomes" id="UP001178888"/>
    </source>
</evidence>
<dbReference type="Proteomes" id="UP001178888">
    <property type="component" value="Unassembled WGS sequence"/>
</dbReference>
<accession>A0A4R5VQ79</accession>
<gene>
    <name evidence="2" type="ORF">E2K98_17560</name>
    <name evidence="1" type="ORF">RCG21_05945</name>
</gene>
<keyword evidence="4" id="KW-1185">Reference proteome</keyword>
<reference evidence="1" key="2">
    <citation type="submission" date="2023-08" db="EMBL/GenBank/DDBJ databases">
        <title>Nitrogen cycling bacteria in agricultural field soils.</title>
        <authorList>
            <person name="Jang J."/>
        </authorList>
    </citation>
    <scope>NUCLEOTIDE SEQUENCE</scope>
    <source>
        <strain evidence="1">PS3-36</strain>
    </source>
</reference>
<evidence type="ECO:0000313" key="2">
    <source>
        <dbReference type="EMBL" id="TDK59735.1"/>
    </source>
</evidence>
<dbReference type="EMBL" id="JAVGVR010000001">
    <property type="protein sequence ID" value="MDQ6595937.1"/>
    <property type="molecule type" value="Genomic_DNA"/>
</dbReference>
<evidence type="ECO:0000313" key="3">
    <source>
        <dbReference type="Proteomes" id="UP000295132"/>
    </source>
</evidence>
<reference evidence="2 3" key="1">
    <citation type="submission" date="2019-03" db="EMBL/GenBank/DDBJ databases">
        <title>Bacillus niacini sp. nov. a Nicotinate-Metabolizing Mesophile Isolated from Soil.</title>
        <authorList>
            <person name="Zhang G."/>
        </authorList>
    </citation>
    <scope>NUCLEOTIDE SEQUENCE [LARGE SCALE GENOMIC DNA]</scope>
    <source>
        <strain evidence="2 3">WN066</strain>
    </source>
</reference>
<dbReference type="RefSeq" id="WP_133336360.1">
    <property type="nucleotide sequence ID" value="NZ_JAVGVR010000001.1"/>
</dbReference>
<sequence>MEKEQAISLSNCIEKWNGTGYEITQLKTIDNTLPKFHQWTNGKSVVAGYRVTRIDYDTSYYFIFIDWHRNDKYYLVIYTHDKSTTVAEIRNVEEINGDQHLLWTYNPLKRDGKNAERKAYFKQMFGSVTVQIKLPSSPLELAEFFSQLFLLCSRRIKADRIVEVFDFDDPHKLER</sequence>
<evidence type="ECO:0000313" key="1">
    <source>
        <dbReference type="EMBL" id="MDQ6595937.1"/>
    </source>
</evidence>
<dbReference type="EMBL" id="SMYO01000008">
    <property type="protein sequence ID" value="TDK59735.1"/>
    <property type="molecule type" value="Genomic_DNA"/>
</dbReference>
<organism evidence="2 3">
    <name type="scientific">Bacillus salipaludis</name>
    <dbReference type="NCBI Taxonomy" id="2547811"/>
    <lineage>
        <taxon>Bacteria</taxon>
        <taxon>Bacillati</taxon>
        <taxon>Bacillota</taxon>
        <taxon>Bacilli</taxon>
        <taxon>Bacillales</taxon>
        <taxon>Bacillaceae</taxon>
        <taxon>Bacillus</taxon>
    </lineage>
</organism>
<proteinExistence type="predicted"/>
<comment type="caution">
    <text evidence="2">The sequence shown here is derived from an EMBL/GenBank/DDBJ whole genome shotgun (WGS) entry which is preliminary data.</text>
</comment>
<dbReference type="AlphaFoldDB" id="A0A4R5VQ79"/>
<name>A0A4R5VQ79_9BACI</name>